<evidence type="ECO:0000256" key="2">
    <source>
        <dbReference type="ARBA" id="ARBA00023004"/>
    </source>
</evidence>
<keyword evidence="2" id="KW-0408">Iron</keyword>
<dbReference type="GO" id="GO:0004497">
    <property type="term" value="F:monooxygenase activity"/>
    <property type="evidence" value="ECO:0007669"/>
    <property type="project" value="InterPro"/>
</dbReference>
<dbReference type="InterPro" id="IPR036396">
    <property type="entry name" value="Cyt_P450_sf"/>
</dbReference>
<dbReference type="Proteomes" id="UP000585474">
    <property type="component" value="Unassembled WGS sequence"/>
</dbReference>
<dbReference type="Pfam" id="PF00067">
    <property type="entry name" value="p450"/>
    <property type="match status" value="1"/>
</dbReference>
<evidence type="ECO:0000256" key="1">
    <source>
        <dbReference type="ARBA" id="ARBA00022723"/>
    </source>
</evidence>
<proteinExistence type="predicted"/>
<keyword evidence="3" id="KW-1133">Transmembrane helix</keyword>
<name>A0A7J0H2E2_9ERIC</name>
<keyword evidence="5" id="KW-1185">Reference proteome</keyword>
<dbReference type="PANTHER" id="PTHR24286:SF305">
    <property type="entry name" value="CYTOCHROME P450 708A2"/>
    <property type="match status" value="1"/>
</dbReference>
<dbReference type="GO" id="GO:0016132">
    <property type="term" value="P:brassinosteroid biosynthetic process"/>
    <property type="evidence" value="ECO:0007669"/>
    <property type="project" value="TreeGrafter"/>
</dbReference>
<dbReference type="GO" id="GO:0010268">
    <property type="term" value="P:brassinosteroid homeostasis"/>
    <property type="evidence" value="ECO:0007669"/>
    <property type="project" value="TreeGrafter"/>
</dbReference>
<dbReference type="Gene3D" id="1.10.630.10">
    <property type="entry name" value="Cytochrome P450"/>
    <property type="match status" value="1"/>
</dbReference>
<comment type="caution">
    <text evidence="4">The sequence shown here is derived from an EMBL/GenBank/DDBJ whole genome shotgun (WGS) entry which is preliminary data.</text>
</comment>
<keyword evidence="3" id="KW-0472">Membrane</keyword>
<accession>A0A7J0H2E2</accession>
<sequence>MWSAGVILGGVVAVLTIFIIHWTYKWRNPKGSSNGGVLPPGSMGWPLIGETLHLLIPSRSLDLHPFIKKRIQRYGPLFRTSLAGRPVIVSTDAKVNHYLVLQEGRSVEMWYMDSFAKLFKQDGGSNPNAFGPTHRYIRSIVLSYFGPDSLREKLLPQIEQMVDSTLGIWSRQGSVSVKEATATMVFDCTAKQMIGYDPKKSPDKIVAKFTSMLQGFMSFPLNIPGTAFHKCLKVCVRGLQTKVLKVDPSNPEKQIRPPDEPTNQIARRGKNVKGILYHCFNGKLNTEHWWRGGGGGYSANTSKT</sequence>
<dbReference type="InterPro" id="IPR001128">
    <property type="entry name" value="Cyt_P450"/>
</dbReference>
<dbReference type="GO" id="GO:0020037">
    <property type="term" value="F:heme binding"/>
    <property type="evidence" value="ECO:0007669"/>
    <property type="project" value="InterPro"/>
</dbReference>
<evidence type="ECO:0000313" key="4">
    <source>
        <dbReference type="EMBL" id="GFZ17171.1"/>
    </source>
</evidence>
<dbReference type="GO" id="GO:0005506">
    <property type="term" value="F:iron ion binding"/>
    <property type="evidence" value="ECO:0007669"/>
    <property type="project" value="InterPro"/>
</dbReference>
<evidence type="ECO:0000313" key="5">
    <source>
        <dbReference type="Proteomes" id="UP000585474"/>
    </source>
</evidence>
<reference evidence="4 5" key="1">
    <citation type="submission" date="2019-07" db="EMBL/GenBank/DDBJ databases">
        <title>De Novo Assembly of kiwifruit Actinidia rufa.</title>
        <authorList>
            <person name="Sugita-Konishi S."/>
            <person name="Sato K."/>
            <person name="Mori E."/>
            <person name="Abe Y."/>
            <person name="Kisaki G."/>
            <person name="Hamano K."/>
            <person name="Suezawa K."/>
            <person name="Otani M."/>
            <person name="Fukuda T."/>
            <person name="Manabe T."/>
            <person name="Gomi K."/>
            <person name="Tabuchi M."/>
            <person name="Akimitsu K."/>
            <person name="Kataoka I."/>
        </authorList>
    </citation>
    <scope>NUCLEOTIDE SEQUENCE [LARGE SCALE GENOMIC DNA]</scope>
    <source>
        <strain evidence="5">cv. Fuchu</strain>
    </source>
</reference>
<dbReference type="AlphaFoldDB" id="A0A7J0H2E2"/>
<dbReference type="PANTHER" id="PTHR24286">
    <property type="entry name" value="CYTOCHROME P450 26"/>
    <property type="match status" value="1"/>
</dbReference>
<evidence type="ECO:0000256" key="3">
    <source>
        <dbReference type="SAM" id="Phobius"/>
    </source>
</evidence>
<dbReference type="GO" id="GO:0016705">
    <property type="term" value="F:oxidoreductase activity, acting on paired donors, with incorporation or reduction of molecular oxygen"/>
    <property type="evidence" value="ECO:0007669"/>
    <property type="project" value="InterPro"/>
</dbReference>
<keyword evidence="1" id="KW-0479">Metal-binding</keyword>
<dbReference type="EMBL" id="BJWL01000026">
    <property type="protein sequence ID" value="GFZ17171.1"/>
    <property type="molecule type" value="Genomic_DNA"/>
</dbReference>
<keyword evidence="3" id="KW-0812">Transmembrane</keyword>
<dbReference type="OrthoDB" id="1372046at2759"/>
<organism evidence="4 5">
    <name type="scientific">Actinidia rufa</name>
    <dbReference type="NCBI Taxonomy" id="165716"/>
    <lineage>
        <taxon>Eukaryota</taxon>
        <taxon>Viridiplantae</taxon>
        <taxon>Streptophyta</taxon>
        <taxon>Embryophyta</taxon>
        <taxon>Tracheophyta</taxon>
        <taxon>Spermatophyta</taxon>
        <taxon>Magnoliopsida</taxon>
        <taxon>eudicotyledons</taxon>
        <taxon>Gunneridae</taxon>
        <taxon>Pentapetalae</taxon>
        <taxon>asterids</taxon>
        <taxon>Ericales</taxon>
        <taxon>Actinidiaceae</taxon>
        <taxon>Actinidia</taxon>
    </lineage>
</organism>
<gene>
    <name evidence="4" type="ORF">Acr_26g0004410</name>
</gene>
<dbReference type="SUPFAM" id="SSF48264">
    <property type="entry name" value="Cytochrome P450"/>
    <property type="match status" value="1"/>
</dbReference>
<feature type="transmembrane region" description="Helical" evidence="3">
    <location>
        <begin position="6"/>
        <end position="24"/>
    </location>
</feature>
<protein>
    <submittedName>
        <fullName evidence="4">Galactose oxidase/kelch repeat superfamily protein</fullName>
    </submittedName>
</protein>
<dbReference type="GO" id="GO:0016125">
    <property type="term" value="P:sterol metabolic process"/>
    <property type="evidence" value="ECO:0007669"/>
    <property type="project" value="TreeGrafter"/>
</dbReference>